<keyword evidence="3" id="KW-1185">Reference proteome</keyword>
<dbReference type="Proteomes" id="UP000219813">
    <property type="component" value="Chromosome 7"/>
</dbReference>
<accession>A0A1D3JMT6</accession>
<dbReference type="KEGG" id="pmal:PMUG01_07033800"/>
<proteinExistence type="predicted"/>
<organism evidence="2 3">
    <name type="scientific">Plasmodium malariae</name>
    <dbReference type="NCBI Taxonomy" id="5858"/>
    <lineage>
        <taxon>Eukaryota</taxon>
        <taxon>Sar</taxon>
        <taxon>Alveolata</taxon>
        <taxon>Apicomplexa</taxon>
        <taxon>Aconoidasida</taxon>
        <taxon>Haemosporida</taxon>
        <taxon>Plasmodiidae</taxon>
        <taxon>Plasmodium</taxon>
        <taxon>Plasmodium (Plasmodium)</taxon>
    </lineage>
</organism>
<dbReference type="OMA" id="GWLDNRM"/>
<dbReference type="GeneID" id="39867901"/>
<dbReference type="AlphaFoldDB" id="A0A1D3JMT6"/>
<reference evidence="2 3" key="1">
    <citation type="submission" date="2016-06" db="EMBL/GenBank/DDBJ databases">
        <authorList>
            <consortium name="Pathogen Informatics"/>
        </authorList>
    </citation>
    <scope>NUCLEOTIDE SEQUENCE [LARGE SCALE GENOMIC DNA]</scope>
</reference>
<sequence>MVKKILAVVLCFLHFNHCEILKGVYEPSFNRFLQSKINVLTWLTNVLYPSESPKYFKKHLDYRGCREYFLKPSYEPIDLNKGWLQTNNWSVHNEDAIIEYAGKDSCREPNHPFPFGWLDKRMTTRTSLIKKDFFCKKTIAQLEVQMNDAQTCGLIFRIIGERNYWGLLIDNKILKLVRVKDGELIVLKEFRELKIKKDEWYVLFAQEVIKDIKIKAGKYGDLSVDYLRKHQDESEYSENKQGAVGLLANKGNCKFRNIILRGKKWSGEYEKLKSSKGSLLYDLDDIELLYENMKDWCPKAALCSKNKYETANFQE</sequence>
<evidence type="ECO:0000256" key="1">
    <source>
        <dbReference type="SAM" id="SignalP"/>
    </source>
</evidence>
<dbReference type="Gene3D" id="2.60.120.560">
    <property type="entry name" value="Exo-inulinase, domain 1"/>
    <property type="match status" value="1"/>
</dbReference>
<feature type="chain" id="PRO_5008915890" evidence="1">
    <location>
        <begin position="19"/>
        <end position="315"/>
    </location>
</feature>
<gene>
    <name evidence="2" type="primary">PmUG01_07033800</name>
    <name evidence="2" type="ORF">PMUG01_07033800</name>
</gene>
<feature type="signal peptide" evidence="1">
    <location>
        <begin position="1"/>
        <end position="18"/>
    </location>
</feature>
<dbReference type="VEuPathDB" id="PlasmoDB:PmUG01_07033800"/>
<name>A0A1D3JMT6_PLAMA</name>
<evidence type="ECO:0000313" key="3">
    <source>
        <dbReference type="Proteomes" id="UP000219813"/>
    </source>
</evidence>
<keyword evidence="1" id="KW-0732">Signal</keyword>
<dbReference type="RefSeq" id="XP_028860808.1">
    <property type="nucleotide sequence ID" value="XM_029004083.1"/>
</dbReference>
<dbReference type="EMBL" id="LT594628">
    <property type="protein sequence ID" value="SBT87876.1"/>
    <property type="molecule type" value="Genomic_DNA"/>
</dbReference>
<dbReference type="OrthoDB" id="368904at2759"/>
<protein>
    <submittedName>
        <fullName evidence="2">Uncharacterized protein</fullName>
    </submittedName>
</protein>
<evidence type="ECO:0000313" key="2">
    <source>
        <dbReference type="EMBL" id="SBT87876.1"/>
    </source>
</evidence>